<evidence type="ECO:0000259" key="12">
    <source>
        <dbReference type="Pfam" id="PF17189"/>
    </source>
</evidence>
<dbReference type="PANTHER" id="PTHR11069">
    <property type="entry name" value="GLUCOSYLCERAMIDASE"/>
    <property type="match status" value="1"/>
</dbReference>
<evidence type="ECO:0000256" key="6">
    <source>
        <dbReference type="ARBA" id="ARBA00023295"/>
    </source>
</evidence>
<organism evidence="13 14">
    <name type="scientific">Cryphonectria parasitica (strain ATCC 38755 / EP155)</name>
    <dbReference type="NCBI Taxonomy" id="660469"/>
    <lineage>
        <taxon>Eukaryota</taxon>
        <taxon>Fungi</taxon>
        <taxon>Dikarya</taxon>
        <taxon>Ascomycota</taxon>
        <taxon>Pezizomycotina</taxon>
        <taxon>Sordariomycetes</taxon>
        <taxon>Sordariomycetidae</taxon>
        <taxon>Diaporthales</taxon>
        <taxon>Cryphonectriaceae</taxon>
        <taxon>Cryphonectria-Endothia species complex</taxon>
        <taxon>Cryphonectria</taxon>
    </lineage>
</organism>
<dbReference type="SUPFAM" id="SSF51445">
    <property type="entry name" value="(Trans)glycosidases"/>
    <property type="match status" value="1"/>
</dbReference>
<sequence>MASCFRSAALAGTALLSVSASALSPARRATASSYCSSSDRQYNLSSFDAPVSGTGDAGSLSTWSLTVDDSSAGHKQAIAGFGAAVTDATVSVFDDLSSDELSSLLDTLLTSSGADFSLFRHTIASSDLSPDPAYTYDDNSGAVDTSLSGFNLGDSGNAMAALLAQMRSVNSGLTIFGSSWSAPGWMKLNGVIDGTTVNNNLNPDYRDSLADYFVKYLQAYDAAGATVDAIAIQNEPLNSQSGYPTMYVYADESGDIISQNVGPALAAAGLDTTVWAYDHNTDEPSYPQTVLDEASSYVGAVAWHCYASPLNWSVLTDFHNTNPGVDQYMTECWTSPETDWSWAADFTMGPLQNWARGAIAWTLGTDTSYGPHLSSGGCSDCRGLVVVDTSAGTYELQVDYYMMAQFSKFMPSGATVLDGTGSYTYDDGTGLQSVATLNPDGTRTVVMTNKFSNDLYVTVALSADTWSGRVYANSVVTWVLPAV</sequence>
<dbReference type="InterPro" id="IPR001139">
    <property type="entry name" value="Glyco_hydro_30"/>
</dbReference>
<comment type="similarity">
    <text evidence="2 9">Belongs to the glycosyl hydrolase 30 family.</text>
</comment>
<evidence type="ECO:0000256" key="7">
    <source>
        <dbReference type="ARBA" id="ARBA00036633"/>
    </source>
</evidence>
<dbReference type="Pfam" id="PF02055">
    <property type="entry name" value="Glyco_hydro_30"/>
    <property type="match status" value="1"/>
</dbReference>
<keyword evidence="5 9" id="KW-0378">Hydrolase</keyword>
<dbReference type="OrthoDB" id="2160638at2759"/>
<dbReference type="Gene3D" id="3.20.20.80">
    <property type="entry name" value="Glycosidases"/>
    <property type="match status" value="1"/>
</dbReference>
<evidence type="ECO:0000256" key="10">
    <source>
        <dbReference type="SAM" id="SignalP"/>
    </source>
</evidence>
<keyword evidence="14" id="KW-1185">Reference proteome</keyword>
<evidence type="ECO:0000259" key="11">
    <source>
        <dbReference type="Pfam" id="PF02055"/>
    </source>
</evidence>
<dbReference type="FunFam" id="3.20.20.80:FF:000128">
    <property type="entry name" value="Endo-1,6-beta-D-glucanase neg1"/>
    <property type="match status" value="1"/>
</dbReference>
<dbReference type="RefSeq" id="XP_040773032.1">
    <property type="nucleotide sequence ID" value="XM_040925769.1"/>
</dbReference>
<gene>
    <name evidence="13" type="ORF">M406DRAFT_74826</name>
</gene>
<protein>
    <recommendedName>
        <fullName evidence="8">glucan endo-1,6-beta-glucosidase</fullName>
        <ecNumber evidence="8">3.2.1.75</ecNumber>
    </recommendedName>
</protein>
<reference evidence="13" key="1">
    <citation type="journal article" date="2020" name="Phytopathology">
        <title>Genome sequence of the chestnut blight fungus Cryphonectria parasitica EP155: A fundamental resource for an archetypical invasive plant pathogen.</title>
        <authorList>
            <person name="Crouch J.A."/>
            <person name="Dawe A."/>
            <person name="Aerts A."/>
            <person name="Barry K."/>
            <person name="Churchill A.C.L."/>
            <person name="Grimwood J."/>
            <person name="Hillman B."/>
            <person name="Milgroom M.G."/>
            <person name="Pangilinan J."/>
            <person name="Smith M."/>
            <person name="Salamov A."/>
            <person name="Schmutz J."/>
            <person name="Yadav J."/>
            <person name="Grigoriev I.V."/>
            <person name="Nuss D."/>
        </authorList>
    </citation>
    <scope>NUCLEOTIDE SEQUENCE</scope>
    <source>
        <strain evidence="13">EP155</strain>
    </source>
</reference>
<dbReference type="GO" id="GO:0004348">
    <property type="term" value="F:glucosylceramidase activity"/>
    <property type="evidence" value="ECO:0007669"/>
    <property type="project" value="InterPro"/>
</dbReference>
<dbReference type="Pfam" id="PF17189">
    <property type="entry name" value="Glyco_hydro_30C"/>
    <property type="match status" value="1"/>
</dbReference>
<evidence type="ECO:0000256" key="1">
    <source>
        <dbReference type="ARBA" id="ARBA00004613"/>
    </source>
</evidence>
<evidence type="ECO:0000313" key="14">
    <source>
        <dbReference type="Proteomes" id="UP000803844"/>
    </source>
</evidence>
<dbReference type="GO" id="GO:0006680">
    <property type="term" value="P:glucosylceramide catabolic process"/>
    <property type="evidence" value="ECO:0007669"/>
    <property type="project" value="TreeGrafter"/>
</dbReference>
<feature type="domain" description="Glycosyl hydrolase family 30 beta sandwich" evidence="12">
    <location>
        <begin position="425"/>
        <end position="478"/>
    </location>
</feature>
<accession>A0A9P4XW84</accession>
<keyword evidence="4 10" id="KW-0732">Signal</keyword>
<proteinExistence type="inferred from homology"/>
<dbReference type="GeneID" id="63842898"/>
<feature type="chain" id="PRO_5040470988" description="glucan endo-1,6-beta-glucosidase" evidence="10">
    <location>
        <begin position="23"/>
        <end position="483"/>
    </location>
</feature>
<dbReference type="EC" id="3.2.1.75" evidence="8"/>
<name>A0A9P4XW84_CRYP1</name>
<evidence type="ECO:0000256" key="8">
    <source>
        <dbReference type="ARBA" id="ARBA00038935"/>
    </source>
</evidence>
<dbReference type="InterPro" id="IPR013780">
    <property type="entry name" value="Glyco_hydro_b"/>
</dbReference>
<dbReference type="Gene3D" id="2.60.40.1180">
    <property type="entry name" value="Golgi alpha-mannosidase II"/>
    <property type="match status" value="1"/>
</dbReference>
<evidence type="ECO:0000256" key="4">
    <source>
        <dbReference type="ARBA" id="ARBA00022729"/>
    </source>
</evidence>
<dbReference type="PANTHER" id="PTHR11069:SF23">
    <property type="entry name" value="LYSOSOMAL ACID GLUCOSYLCERAMIDASE"/>
    <property type="match status" value="1"/>
</dbReference>
<dbReference type="Proteomes" id="UP000803844">
    <property type="component" value="Unassembled WGS sequence"/>
</dbReference>
<dbReference type="InterPro" id="IPR033452">
    <property type="entry name" value="GH30_C"/>
</dbReference>
<keyword evidence="6 9" id="KW-0326">Glycosidase</keyword>
<evidence type="ECO:0000256" key="9">
    <source>
        <dbReference type="RuleBase" id="RU361188"/>
    </source>
</evidence>
<evidence type="ECO:0000256" key="5">
    <source>
        <dbReference type="ARBA" id="ARBA00022801"/>
    </source>
</evidence>
<dbReference type="GO" id="GO:0016020">
    <property type="term" value="C:membrane"/>
    <property type="evidence" value="ECO:0007669"/>
    <property type="project" value="GOC"/>
</dbReference>
<dbReference type="InterPro" id="IPR017853">
    <property type="entry name" value="GH"/>
</dbReference>
<dbReference type="AlphaFoldDB" id="A0A9P4XW84"/>
<feature type="signal peptide" evidence="10">
    <location>
        <begin position="1"/>
        <end position="22"/>
    </location>
</feature>
<evidence type="ECO:0000256" key="3">
    <source>
        <dbReference type="ARBA" id="ARBA00022525"/>
    </source>
</evidence>
<keyword evidence="3" id="KW-0964">Secreted</keyword>
<evidence type="ECO:0000313" key="13">
    <source>
        <dbReference type="EMBL" id="KAF3762053.1"/>
    </source>
</evidence>
<dbReference type="PRINTS" id="PR00843">
    <property type="entry name" value="GLHYDRLASE30"/>
</dbReference>
<comment type="catalytic activity">
    <reaction evidence="7">
        <text>Random hydrolysis of (1-&gt;6)-linkages in (1-&gt;6)-beta-D-glucans.</text>
        <dbReference type="EC" id="3.2.1.75"/>
    </reaction>
</comment>
<comment type="caution">
    <text evidence="13">The sequence shown here is derived from an EMBL/GenBank/DDBJ whole genome shotgun (WGS) entry which is preliminary data.</text>
</comment>
<dbReference type="GO" id="GO:0005576">
    <property type="term" value="C:extracellular region"/>
    <property type="evidence" value="ECO:0007669"/>
    <property type="project" value="UniProtKB-SubCell"/>
</dbReference>
<dbReference type="InterPro" id="IPR033453">
    <property type="entry name" value="Glyco_hydro_30_TIM-barrel"/>
</dbReference>
<comment type="subcellular location">
    <subcellularLocation>
        <location evidence="1">Secreted</location>
    </subcellularLocation>
</comment>
<feature type="domain" description="Glycosyl hydrolase family 30 TIM-barrel" evidence="11">
    <location>
        <begin position="78"/>
        <end position="410"/>
    </location>
</feature>
<dbReference type="EMBL" id="MU032351">
    <property type="protein sequence ID" value="KAF3762053.1"/>
    <property type="molecule type" value="Genomic_DNA"/>
</dbReference>
<dbReference type="GO" id="GO:0046557">
    <property type="term" value="F:glucan endo-1,6-beta-glucosidase activity"/>
    <property type="evidence" value="ECO:0007669"/>
    <property type="project" value="UniProtKB-EC"/>
</dbReference>
<evidence type="ECO:0000256" key="2">
    <source>
        <dbReference type="ARBA" id="ARBA00005382"/>
    </source>
</evidence>